<dbReference type="EMBL" id="CP003620">
    <property type="protein sequence ID" value="AFZ14262.1"/>
    <property type="molecule type" value="Genomic_DNA"/>
</dbReference>
<dbReference type="AlphaFoldDB" id="K9W3D5"/>
<dbReference type="OrthoDB" id="9789133at2"/>
<dbReference type="InterPro" id="IPR036866">
    <property type="entry name" value="RibonucZ/Hydroxyglut_hydro"/>
</dbReference>
<evidence type="ECO:0000313" key="2">
    <source>
        <dbReference type="Proteomes" id="UP000010472"/>
    </source>
</evidence>
<protein>
    <recommendedName>
        <fullName evidence="3">Zn-dependent hydrolase of the beta-lactamase fold-like protein</fullName>
    </recommendedName>
</protein>
<dbReference type="Proteomes" id="UP000010472">
    <property type="component" value="Chromosome"/>
</dbReference>
<keyword evidence="2" id="KW-1185">Reference proteome</keyword>
<proteinExistence type="predicted"/>
<dbReference type="PANTHER" id="PTHR39189">
    <property type="entry name" value="UPF0173 METAL-DEPENDENT HYDROLASE YTKL"/>
    <property type="match status" value="1"/>
</dbReference>
<reference evidence="1 2" key="1">
    <citation type="submission" date="2012-06" db="EMBL/GenBank/DDBJ databases">
        <title>Finished chromosome of genome of Crinalium epipsammum PCC 9333.</title>
        <authorList>
            <consortium name="US DOE Joint Genome Institute"/>
            <person name="Gugger M."/>
            <person name="Coursin T."/>
            <person name="Rippka R."/>
            <person name="Tandeau De Marsac N."/>
            <person name="Huntemann M."/>
            <person name="Wei C.-L."/>
            <person name="Han J."/>
            <person name="Detter J.C."/>
            <person name="Han C."/>
            <person name="Tapia R."/>
            <person name="Davenport K."/>
            <person name="Daligault H."/>
            <person name="Erkkila T."/>
            <person name="Gu W."/>
            <person name="Munk A.C.C."/>
            <person name="Teshima H."/>
            <person name="Xu Y."/>
            <person name="Chain P."/>
            <person name="Chen A."/>
            <person name="Krypides N."/>
            <person name="Mavromatis K."/>
            <person name="Markowitz V."/>
            <person name="Szeto E."/>
            <person name="Ivanova N."/>
            <person name="Mikhailova N."/>
            <person name="Ovchinnikova G."/>
            <person name="Pagani I."/>
            <person name="Pati A."/>
            <person name="Goodwin L."/>
            <person name="Peters L."/>
            <person name="Pitluck S."/>
            <person name="Woyke T."/>
            <person name="Kerfeld C."/>
        </authorList>
    </citation>
    <scope>NUCLEOTIDE SEQUENCE [LARGE SCALE GENOMIC DNA]</scope>
    <source>
        <strain evidence="1 2">PCC 9333</strain>
    </source>
</reference>
<dbReference type="eggNOG" id="COG2220">
    <property type="taxonomic scope" value="Bacteria"/>
</dbReference>
<accession>K9W3D5</accession>
<dbReference type="Pfam" id="PF13483">
    <property type="entry name" value="Lactamase_B_3"/>
    <property type="match status" value="1"/>
</dbReference>
<evidence type="ECO:0000313" key="1">
    <source>
        <dbReference type="EMBL" id="AFZ14262.1"/>
    </source>
</evidence>
<dbReference type="PATRIC" id="fig|1173022.3.peg.3711"/>
<evidence type="ECO:0008006" key="3">
    <source>
        <dbReference type="Google" id="ProtNLM"/>
    </source>
</evidence>
<gene>
    <name evidence="1" type="ORF">Cri9333_3437</name>
</gene>
<dbReference type="Gene3D" id="3.60.15.10">
    <property type="entry name" value="Ribonuclease Z/Hydroxyacylglutathione hydrolase-like"/>
    <property type="match status" value="1"/>
</dbReference>
<dbReference type="HOGENOM" id="CLU_070010_3_0_3"/>
<dbReference type="SUPFAM" id="SSF56281">
    <property type="entry name" value="Metallo-hydrolase/oxidoreductase"/>
    <property type="match status" value="1"/>
</dbReference>
<dbReference type="RefSeq" id="WP_015204367.1">
    <property type="nucleotide sequence ID" value="NC_019753.1"/>
</dbReference>
<dbReference type="KEGG" id="cep:Cri9333_3437"/>
<dbReference type="STRING" id="1173022.Cri9333_3437"/>
<dbReference type="PANTHER" id="PTHR39189:SF1">
    <property type="entry name" value="UPF0173 METAL-DEPENDENT HYDROLASE YTKL"/>
    <property type="match status" value="1"/>
</dbReference>
<sequence>MKRRQLIRYAGASLLTVVGTGLVSGLQTSQAQTNNFLTVQWLGHSCFLFTSNGKRVLVNPFEKLGCTAKYRSPKVAADLVLLSSLLLDEGSVKDLPGNPKIIYEPGAYEFEGIQLQGISIDHDRTGGRQFGTNVAWRWQQAGINILHLGGAAAPINDDQKILMGSPDLLLIPVGGGIKTYNPQEANQAISSLNPKVVIPTQYRTKAANANSCDLALVDNFLQLRDKTSVRQINSDKLAIKPTDLPKSGTVIRVLSYKI</sequence>
<organism evidence="1 2">
    <name type="scientific">Crinalium epipsammum PCC 9333</name>
    <dbReference type="NCBI Taxonomy" id="1173022"/>
    <lineage>
        <taxon>Bacteria</taxon>
        <taxon>Bacillati</taxon>
        <taxon>Cyanobacteriota</taxon>
        <taxon>Cyanophyceae</taxon>
        <taxon>Gomontiellales</taxon>
        <taxon>Gomontiellaceae</taxon>
        <taxon>Crinalium</taxon>
    </lineage>
</organism>
<name>K9W3D5_9CYAN</name>